<dbReference type="InterPro" id="IPR011051">
    <property type="entry name" value="RmlC_Cupin_sf"/>
</dbReference>
<dbReference type="AlphaFoldDB" id="A1R780"/>
<dbReference type="EMBL" id="CP000474">
    <property type="protein sequence ID" value="ABM09283.1"/>
    <property type="molecule type" value="Genomic_DNA"/>
</dbReference>
<gene>
    <name evidence="2" type="ordered locus">AAur_2355</name>
</gene>
<feature type="region of interest" description="Disordered" evidence="1">
    <location>
        <begin position="1"/>
        <end position="23"/>
    </location>
</feature>
<dbReference type="RefSeq" id="WP_011775036.1">
    <property type="nucleotide sequence ID" value="NC_008711.1"/>
</dbReference>
<name>A1R780_PAEAT</name>
<dbReference type="KEGG" id="aau:AAur_2355"/>
<dbReference type="Gene3D" id="2.60.120.10">
    <property type="entry name" value="Jelly Rolls"/>
    <property type="match status" value="1"/>
</dbReference>
<dbReference type="CDD" id="cd06990">
    <property type="entry name" value="cupin_DUF861"/>
    <property type="match status" value="1"/>
</dbReference>
<sequence>MSVNVVTNLEVKSHNSPDETRRPDKTVLDLVTVGDYTIGRMTFEPGWTWADCIKPVVGTDSCELSHVGFCVSGSLEVETNDGGKISISAGDSYTIPPGHNAHVVGDQPFQGVEFVSGAEFARPPEKA</sequence>
<evidence type="ECO:0000256" key="1">
    <source>
        <dbReference type="SAM" id="MobiDB-lite"/>
    </source>
</evidence>
<reference evidence="2 3" key="1">
    <citation type="journal article" date="2006" name="PLoS Genet.">
        <title>Secrets of soil survival revealed by the genome sequence of Arthrobacter aurescens TC1.</title>
        <authorList>
            <person name="Mongodin E.F."/>
            <person name="Shapir N."/>
            <person name="Daugherty S.C."/>
            <person name="DeBoy R.T."/>
            <person name="Emerson J.B."/>
            <person name="Shvartzbeyn A."/>
            <person name="Radune D."/>
            <person name="Vamathevan J."/>
            <person name="Riggs F."/>
            <person name="Grinberg V."/>
            <person name="Khouri H."/>
            <person name="Wackett L.P."/>
            <person name="Nelson K.E."/>
            <person name="Sadowsky M.J."/>
        </authorList>
    </citation>
    <scope>NUCLEOTIDE SEQUENCE [LARGE SCALE GENOMIC DNA]</scope>
    <source>
        <strain evidence="2 3">TC1</strain>
    </source>
</reference>
<dbReference type="SUPFAM" id="SSF51182">
    <property type="entry name" value="RmlC-like cupins"/>
    <property type="match status" value="1"/>
</dbReference>
<proteinExistence type="predicted"/>
<feature type="compositionally biased region" description="Basic and acidic residues" evidence="1">
    <location>
        <begin position="11"/>
        <end position="23"/>
    </location>
</feature>
<dbReference type="HOGENOM" id="CLU_166867_0_0_11"/>
<dbReference type="STRING" id="290340.AAur_2355"/>
<dbReference type="OrthoDB" id="161242at2"/>
<dbReference type="InterPro" id="IPR014710">
    <property type="entry name" value="RmlC-like_jellyroll"/>
</dbReference>
<dbReference type="Proteomes" id="UP000000637">
    <property type="component" value="Chromosome"/>
</dbReference>
<organism evidence="2 3">
    <name type="scientific">Paenarthrobacter aurescens (strain TC1)</name>
    <dbReference type="NCBI Taxonomy" id="290340"/>
    <lineage>
        <taxon>Bacteria</taxon>
        <taxon>Bacillati</taxon>
        <taxon>Actinomycetota</taxon>
        <taxon>Actinomycetes</taxon>
        <taxon>Micrococcales</taxon>
        <taxon>Micrococcaceae</taxon>
        <taxon>Paenarthrobacter</taxon>
    </lineage>
</organism>
<dbReference type="eggNOG" id="COG1917">
    <property type="taxonomic scope" value="Bacteria"/>
</dbReference>
<evidence type="ECO:0000313" key="3">
    <source>
        <dbReference type="Proteomes" id="UP000000637"/>
    </source>
</evidence>
<keyword evidence="3" id="KW-1185">Reference proteome</keyword>
<evidence type="ECO:0000313" key="2">
    <source>
        <dbReference type="EMBL" id="ABM09283.1"/>
    </source>
</evidence>
<protein>
    <submittedName>
        <fullName evidence="2">Cupin domain protein</fullName>
    </submittedName>
</protein>
<accession>A1R780</accession>